<dbReference type="AlphaFoldDB" id="A0A6L8V120"/>
<comment type="caution">
    <text evidence="1">The sequence shown here is derived from an EMBL/GenBank/DDBJ whole genome shotgun (WGS) entry which is preliminary data.</text>
</comment>
<evidence type="ECO:0000313" key="1">
    <source>
        <dbReference type="EMBL" id="MZQ83231.1"/>
    </source>
</evidence>
<organism evidence="1 2">
    <name type="scientific">Paenibacillus silvestris</name>
    <dbReference type="NCBI Taxonomy" id="2606219"/>
    <lineage>
        <taxon>Bacteria</taxon>
        <taxon>Bacillati</taxon>
        <taxon>Bacillota</taxon>
        <taxon>Bacilli</taxon>
        <taxon>Bacillales</taxon>
        <taxon>Paenibacillaceae</taxon>
        <taxon>Paenibacillus</taxon>
    </lineage>
</organism>
<dbReference type="Proteomes" id="UP000481087">
    <property type="component" value="Unassembled WGS sequence"/>
</dbReference>
<keyword evidence="2" id="KW-1185">Reference proteome</keyword>
<dbReference type="EMBL" id="WTUZ01000017">
    <property type="protein sequence ID" value="MZQ83231.1"/>
    <property type="molecule type" value="Genomic_DNA"/>
</dbReference>
<evidence type="ECO:0000313" key="2">
    <source>
        <dbReference type="Proteomes" id="UP000481087"/>
    </source>
</evidence>
<sequence>MRNRWIAVMLLVCSFVMLDDRCRAEASLELPHPGEDTITLLENTSVYGDQLKEIGVLGPQTLKILETREARWGHGEGYKRPLYLVSTWLGDRWIAPNRSLLGNPQPFVKKLDLSGIESLYNDPQLSEPTGGQLAPQIVTTKAKWDHHYLIETRSGDKWIRPIYPFLEGIREVQEEVELLNLTPLMRHPYGLETGSSLSAQSVEVKEVWRNWHQIDSWLGPVWFKLYEAEAVDARHILEVNFGYRHIDEKDPKLTHISVDVKLGPKWREVKEATTVDFKFNWYNEKGEQVAASRTGRVELNGAEKNSVDLLVDGSLDQRYVYSTVQIVRLNDKKTPELDASAPMDIVDPEQPKFRIGNVSVRQDGEFSIINGQFELDAKGAHQVKGRITFTDRKGQVMGTVPLEVITDADNPSKGIPFSLECVFSGNLKYYATVKLEVDSITSLN</sequence>
<reference evidence="1 2" key="1">
    <citation type="submission" date="2019-12" db="EMBL/GenBank/DDBJ databases">
        <title>Paenibacillus sp. nov. sp. isolated from soil.</title>
        <authorList>
            <person name="Kim J."/>
            <person name="Jeong S.E."/>
            <person name="Jung H.S."/>
            <person name="Jeon C.O."/>
        </authorList>
    </citation>
    <scope>NUCLEOTIDE SEQUENCE [LARGE SCALE GENOMIC DNA]</scope>
    <source>
        <strain evidence="1 2">5J-6</strain>
    </source>
</reference>
<protein>
    <submittedName>
        <fullName evidence="1">Uncharacterized protein</fullName>
    </submittedName>
</protein>
<proteinExistence type="predicted"/>
<accession>A0A6L8V120</accession>
<gene>
    <name evidence="1" type="ORF">GQF01_14035</name>
</gene>
<dbReference type="RefSeq" id="WP_161407454.1">
    <property type="nucleotide sequence ID" value="NZ_WTUZ01000017.1"/>
</dbReference>
<name>A0A6L8V120_9BACL</name>